<dbReference type="Pfam" id="PF08257">
    <property type="entry name" value="Sulfakinin"/>
    <property type="match status" value="2"/>
</dbReference>
<gene>
    <name evidence="10" type="primary">Dsk</name>
</gene>
<feature type="chain" id="PRO_5044229021" description="Drosulfakinins" evidence="8">
    <location>
        <begin position="32"/>
        <end position="137"/>
    </location>
</feature>
<proteinExistence type="inferred from homology"/>
<keyword evidence="9" id="KW-1185">Reference proteome</keyword>
<evidence type="ECO:0000313" key="10">
    <source>
        <dbReference type="RefSeq" id="XP_016932271.1"/>
    </source>
</evidence>
<keyword evidence="6" id="KW-0027">Amidation</keyword>
<sequence length="137" mass="15506">MGLRSCTHILTLVLPLWALAICLLVTVPVPAQTTSLGISKQQHRLQELGAEADQSNANLAEPLFSRFGERRNQKIVGFGRRVPLISRPIIPIEMDLLVDSNEDRTKAKRFDDYGHMRFGKRGGDDQFDDYGHMRFGR</sequence>
<dbReference type="CTD" id="45845"/>
<evidence type="ECO:0000256" key="2">
    <source>
        <dbReference type="ARBA" id="ARBA00006273"/>
    </source>
</evidence>
<evidence type="ECO:0000313" key="9">
    <source>
        <dbReference type="Proteomes" id="UP001652628"/>
    </source>
</evidence>
<dbReference type="GO" id="GO:0005576">
    <property type="term" value="C:extracellular region"/>
    <property type="evidence" value="ECO:0007669"/>
    <property type="project" value="UniProtKB-SubCell"/>
</dbReference>
<evidence type="ECO:0000256" key="3">
    <source>
        <dbReference type="ARBA" id="ARBA00021505"/>
    </source>
</evidence>
<evidence type="ECO:0000256" key="6">
    <source>
        <dbReference type="ARBA" id="ARBA00022815"/>
    </source>
</evidence>
<keyword evidence="7" id="KW-0527">Neuropeptide</keyword>
<dbReference type="InterPro" id="IPR013152">
    <property type="entry name" value="Gastrin/cholecystokinin_CS"/>
</dbReference>
<dbReference type="Proteomes" id="UP001652628">
    <property type="component" value="Chromosome 3"/>
</dbReference>
<dbReference type="RefSeq" id="XP_016932271.1">
    <property type="nucleotide sequence ID" value="XM_017076782.3"/>
</dbReference>
<keyword evidence="8" id="KW-0732">Signal</keyword>
<evidence type="ECO:0000256" key="7">
    <source>
        <dbReference type="ARBA" id="ARBA00023320"/>
    </source>
</evidence>
<dbReference type="InterPro" id="IPR013259">
    <property type="entry name" value="Sulfakinin"/>
</dbReference>
<reference evidence="10" key="1">
    <citation type="submission" date="2025-08" db="UniProtKB">
        <authorList>
            <consortium name="RefSeq"/>
        </authorList>
    </citation>
    <scope>IDENTIFICATION</scope>
</reference>
<evidence type="ECO:0000256" key="4">
    <source>
        <dbReference type="ARBA" id="ARBA00022525"/>
    </source>
</evidence>
<evidence type="ECO:0000256" key="1">
    <source>
        <dbReference type="ARBA" id="ARBA00004613"/>
    </source>
</evidence>
<evidence type="ECO:0000256" key="5">
    <source>
        <dbReference type="ARBA" id="ARBA00022685"/>
    </source>
</evidence>
<protein>
    <recommendedName>
        <fullName evidence="3">Drosulfakinins</fullName>
    </recommendedName>
</protein>
<keyword evidence="4" id="KW-0964">Secreted</keyword>
<dbReference type="PROSITE" id="PS00259">
    <property type="entry name" value="GASTRIN"/>
    <property type="match status" value="1"/>
</dbReference>
<name>A0AB39ZE98_DROSZ</name>
<dbReference type="AlphaFoldDB" id="A0AB39ZE98"/>
<evidence type="ECO:0000256" key="8">
    <source>
        <dbReference type="SAM" id="SignalP"/>
    </source>
</evidence>
<dbReference type="GO" id="GO:0007218">
    <property type="term" value="P:neuropeptide signaling pathway"/>
    <property type="evidence" value="ECO:0007669"/>
    <property type="project" value="UniProtKB-KW"/>
</dbReference>
<dbReference type="GeneID" id="108011610"/>
<feature type="signal peptide" evidence="8">
    <location>
        <begin position="1"/>
        <end position="31"/>
    </location>
</feature>
<comment type="subcellular location">
    <subcellularLocation>
        <location evidence="1">Secreted</location>
    </subcellularLocation>
</comment>
<keyword evidence="5" id="KW-0165">Cleavage on pair of basic residues</keyword>
<comment type="similarity">
    <text evidence="2">Belongs to the gastrin/cholecystokinin family.</text>
</comment>
<organism evidence="9 10">
    <name type="scientific">Drosophila suzukii</name>
    <name type="common">Spotted-wing drosophila fruit fly</name>
    <dbReference type="NCBI Taxonomy" id="28584"/>
    <lineage>
        <taxon>Eukaryota</taxon>
        <taxon>Metazoa</taxon>
        <taxon>Ecdysozoa</taxon>
        <taxon>Arthropoda</taxon>
        <taxon>Hexapoda</taxon>
        <taxon>Insecta</taxon>
        <taxon>Pterygota</taxon>
        <taxon>Neoptera</taxon>
        <taxon>Endopterygota</taxon>
        <taxon>Diptera</taxon>
        <taxon>Brachycera</taxon>
        <taxon>Muscomorpha</taxon>
        <taxon>Ephydroidea</taxon>
        <taxon>Drosophilidae</taxon>
        <taxon>Drosophila</taxon>
        <taxon>Sophophora</taxon>
    </lineage>
</organism>
<accession>A0AB39ZE98</accession>